<keyword evidence="10" id="KW-1185">Reference proteome</keyword>
<evidence type="ECO:0008006" key="11">
    <source>
        <dbReference type="Google" id="ProtNLM"/>
    </source>
</evidence>
<dbReference type="Gene3D" id="3.10.580.10">
    <property type="entry name" value="CBS-domain"/>
    <property type="match status" value="1"/>
</dbReference>
<dbReference type="Pfam" id="PF00571">
    <property type="entry name" value="CBS"/>
    <property type="match status" value="1"/>
</dbReference>
<evidence type="ECO:0000256" key="6">
    <source>
        <dbReference type="SAM" id="Phobius"/>
    </source>
</evidence>
<accession>A0A917SRH2</accession>
<feature type="domain" description="CBS" evidence="7">
    <location>
        <begin position="221"/>
        <end position="279"/>
    </location>
</feature>
<dbReference type="AlphaFoldDB" id="A0A917SRH2"/>
<dbReference type="RefSeq" id="WP_188940309.1">
    <property type="nucleotide sequence ID" value="NZ_BMNA01000002.1"/>
</dbReference>
<dbReference type="Proteomes" id="UP000655208">
    <property type="component" value="Unassembled WGS sequence"/>
</dbReference>
<evidence type="ECO:0000256" key="3">
    <source>
        <dbReference type="PROSITE-ProRule" id="PRU00703"/>
    </source>
</evidence>
<evidence type="ECO:0000256" key="5">
    <source>
        <dbReference type="SAM" id="MobiDB-lite"/>
    </source>
</evidence>
<dbReference type="InterPro" id="IPR046342">
    <property type="entry name" value="CBS_dom_sf"/>
</dbReference>
<dbReference type="PANTHER" id="PTHR43099">
    <property type="entry name" value="UPF0053 PROTEIN YRKA"/>
    <property type="match status" value="1"/>
</dbReference>
<dbReference type="InterPro" id="IPR051676">
    <property type="entry name" value="UPF0053_domain"/>
</dbReference>
<feature type="transmembrane region" description="Helical" evidence="6">
    <location>
        <begin position="56"/>
        <end position="78"/>
    </location>
</feature>
<dbReference type="EMBL" id="BMNA01000002">
    <property type="protein sequence ID" value="GGL91288.1"/>
    <property type="molecule type" value="Genomic_DNA"/>
</dbReference>
<evidence type="ECO:0000256" key="4">
    <source>
        <dbReference type="PROSITE-ProRule" id="PRU01193"/>
    </source>
</evidence>
<feature type="compositionally biased region" description="Low complexity" evidence="5">
    <location>
        <begin position="333"/>
        <end position="359"/>
    </location>
</feature>
<comment type="subcellular location">
    <subcellularLocation>
        <location evidence="1">Cell membrane</location>
        <topology evidence="1">Multi-pass membrane protein</topology>
    </subcellularLocation>
</comment>
<reference evidence="9" key="1">
    <citation type="journal article" date="2014" name="Int. J. Syst. Evol. Microbiol.">
        <title>Complete genome sequence of Corynebacterium casei LMG S-19264T (=DSM 44701T), isolated from a smear-ripened cheese.</title>
        <authorList>
            <consortium name="US DOE Joint Genome Institute (JGI-PGF)"/>
            <person name="Walter F."/>
            <person name="Albersmeier A."/>
            <person name="Kalinowski J."/>
            <person name="Ruckert C."/>
        </authorList>
    </citation>
    <scope>NUCLEOTIDE SEQUENCE</scope>
    <source>
        <strain evidence="9">CGMCC 4.7308</strain>
    </source>
</reference>
<keyword evidence="4 6" id="KW-0812">Transmembrane</keyword>
<feature type="compositionally biased region" description="Pro residues" evidence="5">
    <location>
        <begin position="373"/>
        <end position="390"/>
    </location>
</feature>
<dbReference type="PROSITE" id="PS51846">
    <property type="entry name" value="CNNM"/>
    <property type="match status" value="1"/>
</dbReference>
<dbReference type="InterPro" id="IPR000644">
    <property type="entry name" value="CBS_dom"/>
</dbReference>
<proteinExistence type="predicted"/>
<keyword evidence="4 6" id="KW-0472">Membrane</keyword>
<evidence type="ECO:0000259" key="8">
    <source>
        <dbReference type="PROSITE" id="PS51846"/>
    </source>
</evidence>
<dbReference type="PANTHER" id="PTHR43099:SF5">
    <property type="entry name" value="HLYC_CORC FAMILY TRANSPORTER"/>
    <property type="match status" value="1"/>
</dbReference>
<feature type="transmembrane region" description="Helical" evidence="6">
    <location>
        <begin position="6"/>
        <end position="29"/>
    </location>
</feature>
<protein>
    <recommendedName>
        <fullName evidence="11">CBS domain containing-hemolysin-like protein</fullName>
    </recommendedName>
</protein>
<reference evidence="9" key="2">
    <citation type="submission" date="2020-09" db="EMBL/GenBank/DDBJ databases">
        <authorList>
            <person name="Sun Q."/>
            <person name="Zhou Y."/>
        </authorList>
    </citation>
    <scope>NUCLEOTIDE SEQUENCE</scope>
    <source>
        <strain evidence="9">CGMCC 4.7308</strain>
    </source>
</reference>
<comment type="caution">
    <text evidence="9">The sequence shown here is derived from an EMBL/GenBank/DDBJ whole genome shotgun (WGS) entry which is preliminary data.</text>
</comment>
<keyword evidence="4 6" id="KW-1133">Transmembrane helix</keyword>
<gene>
    <name evidence="9" type="ORF">GCM10011594_08750</name>
</gene>
<evidence type="ECO:0000313" key="10">
    <source>
        <dbReference type="Proteomes" id="UP000655208"/>
    </source>
</evidence>
<evidence type="ECO:0000259" key="7">
    <source>
        <dbReference type="PROSITE" id="PS51371"/>
    </source>
</evidence>
<keyword evidence="2" id="KW-1003">Cell membrane</keyword>
<feature type="transmembrane region" description="Helical" evidence="6">
    <location>
        <begin position="98"/>
        <end position="119"/>
    </location>
</feature>
<evidence type="ECO:0000256" key="2">
    <source>
        <dbReference type="ARBA" id="ARBA00022475"/>
    </source>
</evidence>
<dbReference type="Pfam" id="PF01595">
    <property type="entry name" value="CNNM"/>
    <property type="match status" value="1"/>
</dbReference>
<dbReference type="PROSITE" id="PS51371">
    <property type="entry name" value="CBS"/>
    <property type="match status" value="1"/>
</dbReference>
<evidence type="ECO:0000313" key="9">
    <source>
        <dbReference type="EMBL" id="GGL91288.1"/>
    </source>
</evidence>
<evidence type="ECO:0000256" key="1">
    <source>
        <dbReference type="ARBA" id="ARBA00004651"/>
    </source>
</evidence>
<feature type="region of interest" description="Disordered" evidence="5">
    <location>
        <begin position="333"/>
        <end position="397"/>
    </location>
</feature>
<sequence>MTGAWLLTGLVVVLLGLSAFFVAAEFALISARRTVIEPLAVGSARARVTLRAMEDVSVMMACAQLGITLCGVLLGALGEPAVATLLEPVFHDLGVPEGWLHPVALTVALLLVVFAHVALGEMVPKNVALAGPERTALLLAPPLRALATFLGPVVRGLNHLSNAVVRLLGKEPRDEVASAYTRDEVAGLVRESTEEGLLEAGDQQLIASALEFDTGRVESVLLPDAEVVALPVGTTPAEVERTCARTGFSRFPLRDDSGRYVGYLHIRDVVAIPPDRRDRPVPPAVIRQLPVLAAGTELRAALDRMRRIGAHLAQVRRADAPVVEVATELAPVGAGATDPGAPAGPSGVAPADGAEAGEPAIDRSTGTVNPGVPDAPAPAGTPAPAIPPPGDRAAVDSIAPGAGRLGLVALEDVIEQLIGEVRDATRRGPG</sequence>
<keyword evidence="3" id="KW-0129">CBS domain</keyword>
<dbReference type="InterPro" id="IPR002550">
    <property type="entry name" value="CNNM"/>
</dbReference>
<dbReference type="GO" id="GO:0005886">
    <property type="term" value="C:plasma membrane"/>
    <property type="evidence" value="ECO:0007669"/>
    <property type="project" value="UniProtKB-SubCell"/>
</dbReference>
<feature type="domain" description="CNNM transmembrane" evidence="8">
    <location>
        <begin position="1"/>
        <end position="202"/>
    </location>
</feature>
<dbReference type="SUPFAM" id="SSF54631">
    <property type="entry name" value="CBS-domain pair"/>
    <property type="match status" value="1"/>
</dbReference>
<organism evidence="9 10">
    <name type="scientific">Nakamurella endophytica</name>
    <dbReference type="NCBI Taxonomy" id="1748367"/>
    <lineage>
        <taxon>Bacteria</taxon>
        <taxon>Bacillati</taxon>
        <taxon>Actinomycetota</taxon>
        <taxon>Actinomycetes</taxon>
        <taxon>Nakamurellales</taxon>
        <taxon>Nakamurellaceae</taxon>
        <taxon>Nakamurella</taxon>
    </lineage>
</organism>
<name>A0A917SRH2_9ACTN</name>